<feature type="compositionally biased region" description="Polar residues" evidence="1">
    <location>
        <begin position="54"/>
        <end position="65"/>
    </location>
</feature>
<sequence length="171" mass="19275">MNAGLSTRKPHSAWSAHPVWTRFQKHRPLLPRSGGTGRKSPSSSGSSPWVIKTPASSENGSSPNLGQSARVTVVETSSLANTQAFKPLSKVWVVLKKKRKRRRTTDKPPRVPVLKPACRRRPFQDEEMRVETALTREPRSCVRCRMQRIRVGNYFLTPCLSTIASDHRLIH</sequence>
<reference evidence="2" key="1">
    <citation type="submission" date="2023-06" db="EMBL/GenBank/DDBJ databases">
        <title>Genome-scale phylogeny and comparative genomics of the fungal order Sordariales.</title>
        <authorList>
            <consortium name="Lawrence Berkeley National Laboratory"/>
            <person name="Hensen N."/>
            <person name="Bonometti L."/>
            <person name="Westerberg I."/>
            <person name="Brannstrom I.O."/>
            <person name="Guillou S."/>
            <person name="Cros-Aarteil S."/>
            <person name="Calhoun S."/>
            <person name="Haridas S."/>
            <person name="Kuo A."/>
            <person name="Mondo S."/>
            <person name="Pangilinan J."/>
            <person name="Riley R."/>
            <person name="Labutti K."/>
            <person name="Andreopoulos B."/>
            <person name="Lipzen A."/>
            <person name="Chen C."/>
            <person name="Yanf M."/>
            <person name="Daum C."/>
            <person name="Ng V."/>
            <person name="Clum A."/>
            <person name="Steindorff A."/>
            <person name="Ohm R."/>
            <person name="Martin F."/>
            <person name="Silar P."/>
            <person name="Natvig D."/>
            <person name="Lalanne C."/>
            <person name="Gautier V."/>
            <person name="Ament-Velasquez S.L."/>
            <person name="Kruys A."/>
            <person name="Hutchinson M.I."/>
            <person name="Powell A.J."/>
            <person name="Barry K."/>
            <person name="Miller A.N."/>
            <person name="Grigoriev I.V."/>
            <person name="Debuchy R."/>
            <person name="Gladieux P."/>
            <person name="Thoren M.H."/>
            <person name="Johannesson H."/>
        </authorList>
    </citation>
    <scope>NUCLEOTIDE SEQUENCE</scope>
    <source>
        <strain evidence="2">SMH4607-1</strain>
    </source>
</reference>
<evidence type="ECO:0000256" key="1">
    <source>
        <dbReference type="SAM" id="MobiDB-lite"/>
    </source>
</evidence>
<dbReference type="AlphaFoldDB" id="A0AA40AGQ7"/>
<proteinExistence type="predicted"/>
<feature type="region of interest" description="Disordered" evidence="1">
    <location>
        <begin position="25"/>
        <end position="65"/>
    </location>
</feature>
<feature type="compositionally biased region" description="Low complexity" evidence="1">
    <location>
        <begin position="38"/>
        <end position="48"/>
    </location>
</feature>
<comment type="caution">
    <text evidence="2">The sequence shown here is derived from an EMBL/GenBank/DDBJ whole genome shotgun (WGS) entry which is preliminary data.</text>
</comment>
<evidence type="ECO:0000313" key="3">
    <source>
        <dbReference type="Proteomes" id="UP001172102"/>
    </source>
</evidence>
<dbReference type="EMBL" id="JAUKUA010000004">
    <property type="protein sequence ID" value="KAK0715509.1"/>
    <property type="molecule type" value="Genomic_DNA"/>
</dbReference>
<dbReference type="Proteomes" id="UP001172102">
    <property type="component" value="Unassembled WGS sequence"/>
</dbReference>
<name>A0AA40AGQ7_9PEZI</name>
<protein>
    <submittedName>
        <fullName evidence="2">Uncharacterized protein</fullName>
    </submittedName>
</protein>
<accession>A0AA40AGQ7</accession>
<keyword evidence="3" id="KW-1185">Reference proteome</keyword>
<organism evidence="2 3">
    <name type="scientific">Lasiosphaeris hirsuta</name>
    <dbReference type="NCBI Taxonomy" id="260670"/>
    <lineage>
        <taxon>Eukaryota</taxon>
        <taxon>Fungi</taxon>
        <taxon>Dikarya</taxon>
        <taxon>Ascomycota</taxon>
        <taxon>Pezizomycotina</taxon>
        <taxon>Sordariomycetes</taxon>
        <taxon>Sordariomycetidae</taxon>
        <taxon>Sordariales</taxon>
        <taxon>Lasiosphaeriaceae</taxon>
        <taxon>Lasiosphaeris</taxon>
    </lineage>
</organism>
<gene>
    <name evidence="2" type="ORF">B0H67DRAFT_242089</name>
</gene>
<evidence type="ECO:0000313" key="2">
    <source>
        <dbReference type="EMBL" id="KAK0715509.1"/>
    </source>
</evidence>